<evidence type="ECO:0000256" key="3">
    <source>
        <dbReference type="ARBA" id="ARBA00023242"/>
    </source>
</evidence>
<evidence type="ECO:0000256" key="2">
    <source>
        <dbReference type="ARBA" id="ARBA00023163"/>
    </source>
</evidence>
<dbReference type="GO" id="GO:0003677">
    <property type="term" value="F:DNA binding"/>
    <property type="evidence" value="ECO:0007669"/>
    <property type="project" value="InterPro"/>
</dbReference>
<keyword evidence="6" id="KW-1185">Reference proteome</keyword>
<evidence type="ECO:0000256" key="4">
    <source>
        <dbReference type="SAM" id="MobiDB-lite"/>
    </source>
</evidence>
<dbReference type="AlphaFoldDB" id="A0AAV3QF46"/>
<proteinExistence type="predicted"/>
<dbReference type="Gene3D" id="1.10.10.60">
    <property type="entry name" value="Homeodomain-like"/>
    <property type="match status" value="1"/>
</dbReference>
<dbReference type="Proteomes" id="UP001454036">
    <property type="component" value="Unassembled WGS sequence"/>
</dbReference>
<name>A0AAV3QF46_LITER</name>
<feature type="compositionally biased region" description="Low complexity" evidence="4">
    <location>
        <begin position="126"/>
        <end position="136"/>
    </location>
</feature>
<dbReference type="InterPro" id="IPR044841">
    <property type="entry name" value="LUX/BOA-like"/>
</dbReference>
<keyword evidence="2" id="KW-0804">Transcription</keyword>
<reference evidence="5 6" key="1">
    <citation type="submission" date="2024-01" db="EMBL/GenBank/DDBJ databases">
        <title>The complete chloroplast genome sequence of Lithospermum erythrorhizon: insights into the phylogenetic relationship among Boraginaceae species and the maternal lineages of purple gromwells.</title>
        <authorList>
            <person name="Okada T."/>
            <person name="Watanabe K."/>
        </authorList>
    </citation>
    <scope>NUCLEOTIDE SEQUENCE [LARGE SCALE GENOMIC DNA]</scope>
</reference>
<evidence type="ECO:0000313" key="6">
    <source>
        <dbReference type="Proteomes" id="UP001454036"/>
    </source>
</evidence>
<comment type="caution">
    <text evidence="5">The sequence shown here is derived from an EMBL/GenBank/DDBJ whole genome shotgun (WGS) entry which is preliminary data.</text>
</comment>
<dbReference type="GO" id="GO:0005634">
    <property type="term" value="C:nucleus"/>
    <property type="evidence" value="ECO:0007669"/>
    <property type="project" value="TreeGrafter"/>
</dbReference>
<evidence type="ECO:0000313" key="5">
    <source>
        <dbReference type="EMBL" id="GAA0161816.1"/>
    </source>
</evidence>
<feature type="region of interest" description="Disordered" evidence="4">
    <location>
        <begin position="106"/>
        <end position="157"/>
    </location>
</feature>
<dbReference type="GO" id="GO:0003700">
    <property type="term" value="F:DNA-binding transcription factor activity"/>
    <property type="evidence" value="ECO:0007669"/>
    <property type="project" value="InterPro"/>
</dbReference>
<gene>
    <name evidence="5" type="ORF">LIER_18048</name>
</gene>
<dbReference type="EMBL" id="BAABME010004285">
    <property type="protein sequence ID" value="GAA0161816.1"/>
    <property type="molecule type" value="Genomic_DNA"/>
</dbReference>
<dbReference type="NCBIfam" id="TIGR01557">
    <property type="entry name" value="myb_SHAQKYF"/>
    <property type="match status" value="1"/>
</dbReference>
<accession>A0AAV3QF46</accession>
<dbReference type="InterPro" id="IPR009057">
    <property type="entry name" value="Homeodomain-like_sf"/>
</dbReference>
<sequence>MEDIELTRRSLNEGACFFFHKPIAPHNLVNIWQHVLRYRMEKKPLNKELNPREVLKYFEVLHGNEKSSSHLGKMPFSKSLEMGNSRMIGTSTISIDDHFISPRNGNYIGESSQLGKRVREDDGKFTSGSSTSSTSSNINKDGEKQKKKSQRLDWTPKLQQKFKESYEALGENRATPTRIKQLMNVPEITTQHISSYLQKFRAKTKAQKDEATKHEMPTNMPNSTFTFQTCLGSYPSSMYSSRQFSRPNYSHIQTTGNLLDNVGLNYCNIPTEYPTQIVNVPDSMSNSSNIVTQGNFAPGLQPLEPFLPTWISHSPNAINLCENIGVSSSIPGRNPQVVQELNFGLGMSGDNIRASEFIDEVPKGDVQNCGLSTERDTIDMSQELNVEEIENLLQQFSDDDSNKYCLSPEGNASSCSVTQCVGGNLVEADMERYLTMLGVPANLDGCFRIP</sequence>
<dbReference type="InterPro" id="IPR006447">
    <property type="entry name" value="Myb_dom_plants"/>
</dbReference>
<evidence type="ECO:0000256" key="1">
    <source>
        <dbReference type="ARBA" id="ARBA00023015"/>
    </source>
</evidence>
<dbReference type="PANTHER" id="PTHR31442:SF32">
    <property type="entry name" value="TWO-COMPONENT RESPONSE REGULATOR ORR21-LIKE"/>
    <property type="match status" value="1"/>
</dbReference>
<organism evidence="5 6">
    <name type="scientific">Lithospermum erythrorhizon</name>
    <name type="common">Purple gromwell</name>
    <name type="synonym">Lithospermum officinale var. erythrorhizon</name>
    <dbReference type="NCBI Taxonomy" id="34254"/>
    <lineage>
        <taxon>Eukaryota</taxon>
        <taxon>Viridiplantae</taxon>
        <taxon>Streptophyta</taxon>
        <taxon>Embryophyta</taxon>
        <taxon>Tracheophyta</taxon>
        <taxon>Spermatophyta</taxon>
        <taxon>Magnoliopsida</taxon>
        <taxon>eudicotyledons</taxon>
        <taxon>Gunneridae</taxon>
        <taxon>Pentapetalae</taxon>
        <taxon>asterids</taxon>
        <taxon>lamiids</taxon>
        <taxon>Boraginales</taxon>
        <taxon>Boraginaceae</taxon>
        <taxon>Boraginoideae</taxon>
        <taxon>Lithospermeae</taxon>
        <taxon>Lithospermum</taxon>
    </lineage>
</organism>
<keyword evidence="3" id="KW-0539">Nucleus</keyword>
<dbReference type="SUPFAM" id="SSF46689">
    <property type="entry name" value="Homeodomain-like"/>
    <property type="match status" value="1"/>
</dbReference>
<dbReference type="PANTHER" id="PTHR31442">
    <property type="entry name" value="HOMEODOMAIN-LIKE SUPERFAMILY PROTEIN-RELATED"/>
    <property type="match status" value="1"/>
</dbReference>
<keyword evidence="1" id="KW-0805">Transcription regulation</keyword>
<protein>
    <submittedName>
        <fullName evidence="5">Uncharacterized protein</fullName>
    </submittedName>
</protein>